<gene>
    <name evidence="5" type="ORF">PC110_g3303</name>
    <name evidence="1" type="ORF">PC113_g19700</name>
    <name evidence="2" type="ORF">PC115_g21055</name>
    <name evidence="3" type="ORF">PC118_g21138</name>
    <name evidence="4" type="ORF">PC129_g20575</name>
</gene>
<dbReference type="Proteomes" id="UP000760860">
    <property type="component" value="Unassembled WGS sequence"/>
</dbReference>
<dbReference type="EMBL" id="RCMG01001039">
    <property type="protein sequence ID" value="KAG2838229.1"/>
    <property type="molecule type" value="Genomic_DNA"/>
</dbReference>
<keyword evidence="6" id="KW-1185">Reference proteome</keyword>
<evidence type="ECO:0000313" key="3">
    <source>
        <dbReference type="EMBL" id="KAG2962971.1"/>
    </source>
</evidence>
<evidence type="ECO:0000313" key="1">
    <source>
        <dbReference type="EMBL" id="KAG2838229.1"/>
    </source>
</evidence>
<dbReference type="InterPro" id="IPR021109">
    <property type="entry name" value="Peptidase_aspartic_dom_sf"/>
</dbReference>
<dbReference type="SUPFAM" id="SSF50630">
    <property type="entry name" value="Acid proteases"/>
    <property type="match status" value="1"/>
</dbReference>
<dbReference type="STRING" id="29920.A0A329SY61"/>
<dbReference type="EMBL" id="MJFZ01000046">
    <property type="protein sequence ID" value="RAW40512.1"/>
    <property type="molecule type" value="Genomic_DNA"/>
</dbReference>
<evidence type="ECO:0000313" key="2">
    <source>
        <dbReference type="EMBL" id="KAG2885266.1"/>
    </source>
</evidence>
<dbReference type="OrthoDB" id="121224at2759"/>
<evidence type="ECO:0000313" key="4">
    <source>
        <dbReference type="EMBL" id="KAG3208396.1"/>
    </source>
</evidence>
<dbReference type="EMBL" id="RCML01001390">
    <property type="protein sequence ID" value="KAG2962971.1"/>
    <property type="molecule type" value="Genomic_DNA"/>
</dbReference>
<dbReference type="Pfam" id="PF13975">
    <property type="entry name" value="gag-asp_proteas"/>
    <property type="match status" value="1"/>
</dbReference>
<comment type="caution">
    <text evidence="5">The sequence shown here is derived from an EMBL/GenBank/DDBJ whole genome shotgun (WGS) entry which is preliminary data.</text>
</comment>
<dbReference type="Proteomes" id="UP000251314">
    <property type="component" value="Unassembled WGS sequence"/>
</dbReference>
<evidence type="ECO:0000313" key="5">
    <source>
        <dbReference type="EMBL" id="RAW40512.1"/>
    </source>
</evidence>
<dbReference type="Proteomes" id="UP000697107">
    <property type="component" value="Unassembled WGS sequence"/>
</dbReference>
<name>A0A329SY61_9STRA</name>
<reference evidence="1" key="2">
    <citation type="submission" date="2018-10" db="EMBL/GenBank/DDBJ databases">
        <title>Effector identification in a new, highly contiguous assembly of the strawberry crown rot pathogen Phytophthora cactorum.</title>
        <authorList>
            <person name="Armitage A.D."/>
            <person name="Nellist C.F."/>
            <person name="Bates H."/>
            <person name="Vickerstaff R.J."/>
            <person name="Harrison R.J."/>
        </authorList>
    </citation>
    <scope>NUCLEOTIDE SEQUENCE</scope>
    <source>
        <strain evidence="1">15-7</strain>
        <strain evidence="2">4032</strain>
        <strain evidence="3">P415</strain>
        <strain evidence="4">P421</strain>
    </source>
</reference>
<evidence type="ECO:0008006" key="7">
    <source>
        <dbReference type="Google" id="ProtNLM"/>
    </source>
</evidence>
<reference evidence="5 6" key="1">
    <citation type="submission" date="2018-01" db="EMBL/GenBank/DDBJ databases">
        <title>Draft genome of the strawberry crown rot pathogen Phytophthora cactorum.</title>
        <authorList>
            <person name="Armitage A.D."/>
            <person name="Lysoe E."/>
            <person name="Nellist C.F."/>
            <person name="Harrison R.J."/>
            <person name="Brurberg M.B."/>
        </authorList>
    </citation>
    <scope>NUCLEOTIDE SEQUENCE [LARGE SCALE GENOMIC DNA]</scope>
    <source>
        <strain evidence="5 6">10300</strain>
    </source>
</reference>
<evidence type="ECO:0000313" key="6">
    <source>
        <dbReference type="Proteomes" id="UP000251314"/>
    </source>
</evidence>
<dbReference type="AlphaFoldDB" id="A0A329SY61"/>
<dbReference type="Proteomes" id="UP000735874">
    <property type="component" value="Unassembled WGS sequence"/>
</dbReference>
<dbReference type="EMBL" id="RCMI01001428">
    <property type="protein sequence ID" value="KAG2885266.1"/>
    <property type="molecule type" value="Genomic_DNA"/>
</dbReference>
<dbReference type="CDD" id="cd00303">
    <property type="entry name" value="retropepsin_like"/>
    <property type="match status" value="1"/>
</dbReference>
<dbReference type="Proteomes" id="UP000774804">
    <property type="component" value="Unassembled WGS sequence"/>
</dbReference>
<protein>
    <recommendedName>
        <fullName evidence="7">Peptidase A2 domain-containing protein</fullName>
    </recommendedName>
</protein>
<organism evidence="5 6">
    <name type="scientific">Phytophthora cactorum</name>
    <dbReference type="NCBI Taxonomy" id="29920"/>
    <lineage>
        <taxon>Eukaryota</taxon>
        <taxon>Sar</taxon>
        <taxon>Stramenopiles</taxon>
        <taxon>Oomycota</taxon>
        <taxon>Peronosporomycetes</taxon>
        <taxon>Peronosporales</taxon>
        <taxon>Peronosporaceae</taxon>
        <taxon>Phytophthora</taxon>
    </lineage>
</organism>
<proteinExistence type="predicted"/>
<sequence length="148" mass="16304">MLVDTGAVASLMSKSVLARIGRATTSLRPYSGSLNSASGHEIKAVGVMDLPVRLESVEKELPFIITNRVHVDAILGTDSLSAFRVVINIEIRTMQLKDTGEELQVGAARVEETYVIDVASNVRLLPGHQALVRFMIQCLYSRDSWRTY</sequence>
<dbReference type="Gene3D" id="2.40.70.10">
    <property type="entry name" value="Acid Proteases"/>
    <property type="match status" value="1"/>
</dbReference>
<dbReference type="VEuPathDB" id="FungiDB:PC110_g3303"/>
<dbReference type="EMBL" id="RCMV01001484">
    <property type="protein sequence ID" value="KAG3208396.1"/>
    <property type="molecule type" value="Genomic_DNA"/>
</dbReference>
<accession>A0A329SY61</accession>